<dbReference type="Gene3D" id="3.90.1030.10">
    <property type="entry name" value="Ribosomal protein L17"/>
    <property type="match status" value="1"/>
</dbReference>
<dbReference type="PANTHER" id="PTHR14413">
    <property type="entry name" value="RIBOSOMAL PROTEIN L17"/>
    <property type="match status" value="1"/>
</dbReference>
<evidence type="ECO:0000313" key="6">
    <source>
        <dbReference type="EMBL" id="KAF7639649.1"/>
    </source>
</evidence>
<evidence type="ECO:0000256" key="5">
    <source>
        <dbReference type="ARBA" id="ARBA00035413"/>
    </source>
</evidence>
<dbReference type="Proteomes" id="UP000605970">
    <property type="component" value="Unassembled WGS sequence"/>
</dbReference>
<dbReference type="OrthoDB" id="275000at2759"/>
<proteinExistence type="inferred from homology"/>
<keyword evidence="2" id="KW-0689">Ribosomal protein</keyword>
<organism evidence="6 7">
    <name type="scientific">Meloidogyne graminicola</name>
    <dbReference type="NCBI Taxonomy" id="189291"/>
    <lineage>
        <taxon>Eukaryota</taxon>
        <taxon>Metazoa</taxon>
        <taxon>Ecdysozoa</taxon>
        <taxon>Nematoda</taxon>
        <taxon>Chromadorea</taxon>
        <taxon>Rhabditida</taxon>
        <taxon>Tylenchina</taxon>
        <taxon>Tylenchomorpha</taxon>
        <taxon>Tylenchoidea</taxon>
        <taxon>Meloidogynidae</taxon>
        <taxon>Meloidogyninae</taxon>
        <taxon>Meloidogyne</taxon>
    </lineage>
</organism>
<dbReference type="EMBL" id="JABEBT010000004">
    <property type="protein sequence ID" value="KAF7639649.1"/>
    <property type="molecule type" value="Genomic_DNA"/>
</dbReference>
<comment type="caution">
    <text evidence="6">The sequence shown here is derived from an EMBL/GenBank/DDBJ whole genome shotgun (WGS) entry which is preliminary data.</text>
</comment>
<dbReference type="GO" id="GO:0005762">
    <property type="term" value="C:mitochondrial large ribosomal subunit"/>
    <property type="evidence" value="ECO:0007669"/>
    <property type="project" value="TreeGrafter"/>
</dbReference>
<sequence length="195" mass="23594">MSAHRLLPSLPRIKVPIGHIPQRLKLAGFRNPRGNLELLRMLVNRVFREERCEFRYNRAEECRQYVERLIQLGIHRGPNDEYTKEMYNWWFPEKDLIDKMFNTFVPRFEEYPIDEPYTSIYRLPTVRVEVANHKKIRWMRYQVAVLELKGNPFPSMEALEENRRKNLIEYTKNELLKTDVSMKYHPGNPYVQKNP</sequence>
<keyword evidence="7" id="KW-1185">Reference proteome</keyword>
<dbReference type="InterPro" id="IPR036373">
    <property type="entry name" value="Ribosomal_bL17_sf"/>
</dbReference>
<dbReference type="GO" id="GO:0003735">
    <property type="term" value="F:structural constituent of ribosome"/>
    <property type="evidence" value="ECO:0007669"/>
    <property type="project" value="InterPro"/>
</dbReference>
<name>A0A8T0A2W0_9BILA</name>
<evidence type="ECO:0000256" key="2">
    <source>
        <dbReference type="ARBA" id="ARBA00022980"/>
    </source>
</evidence>
<reference evidence="6" key="1">
    <citation type="journal article" date="2020" name="Ecol. Evol.">
        <title>Genome structure and content of the rice root-knot nematode (Meloidogyne graminicola).</title>
        <authorList>
            <person name="Phan N.T."/>
            <person name="Danchin E.G.J."/>
            <person name="Klopp C."/>
            <person name="Perfus-Barbeoch L."/>
            <person name="Kozlowski D.K."/>
            <person name="Koutsovoulos G.D."/>
            <person name="Lopez-Roques C."/>
            <person name="Bouchez O."/>
            <person name="Zahm M."/>
            <person name="Besnard G."/>
            <person name="Bellafiore S."/>
        </authorList>
    </citation>
    <scope>NUCLEOTIDE SEQUENCE</scope>
    <source>
        <strain evidence="6">VN-18</strain>
    </source>
</reference>
<accession>A0A8T0A2W0</accession>
<evidence type="ECO:0000256" key="3">
    <source>
        <dbReference type="ARBA" id="ARBA00023274"/>
    </source>
</evidence>
<protein>
    <recommendedName>
        <fullName evidence="4">Large ribosomal subunit protein bL17m</fullName>
    </recommendedName>
    <alternativeName>
        <fullName evidence="5">39S ribosomal protein L17, mitochondrial</fullName>
    </alternativeName>
</protein>
<dbReference type="AlphaFoldDB" id="A0A8T0A2W0"/>
<comment type="similarity">
    <text evidence="1">Belongs to the bacterial ribosomal protein bL17 family.</text>
</comment>
<gene>
    <name evidence="6" type="ORF">Mgra_00000974</name>
</gene>
<dbReference type="PANTHER" id="PTHR14413:SF16">
    <property type="entry name" value="LARGE RIBOSOMAL SUBUNIT PROTEIN BL17M"/>
    <property type="match status" value="1"/>
</dbReference>
<evidence type="ECO:0000313" key="7">
    <source>
        <dbReference type="Proteomes" id="UP000605970"/>
    </source>
</evidence>
<dbReference type="InterPro" id="IPR000456">
    <property type="entry name" value="Ribosomal_bL17"/>
</dbReference>
<evidence type="ECO:0000256" key="4">
    <source>
        <dbReference type="ARBA" id="ARBA00035290"/>
    </source>
</evidence>
<evidence type="ECO:0000256" key="1">
    <source>
        <dbReference type="ARBA" id="ARBA00008777"/>
    </source>
</evidence>
<dbReference type="Pfam" id="PF01196">
    <property type="entry name" value="Ribosomal_L17"/>
    <property type="match status" value="1"/>
</dbReference>
<dbReference type="SUPFAM" id="SSF64263">
    <property type="entry name" value="Prokaryotic ribosomal protein L17"/>
    <property type="match status" value="1"/>
</dbReference>
<keyword evidence="3" id="KW-0687">Ribonucleoprotein</keyword>
<dbReference type="GO" id="GO:0006412">
    <property type="term" value="P:translation"/>
    <property type="evidence" value="ECO:0007669"/>
    <property type="project" value="InterPro"/>
</dbReference>